<sequence length="174" mass="19507">MKLCHLHLYFHLLALLGLLLLWSHWFHLSWPPGQVLDMQKMAMPTTIRQVQPISKLQLWVAEVHYPKTTVPQVLTDAINEIAGCHIITNANIGTLLHWGTPRIKAALDAHTLVIDNLANTGFINLLCLGEMLRDGNHTHVARQTITAETICKPMLLKVQICLCLKAVLDFIGGE</sequence>
<evidence type="ECO:0000313" key="2">
    <source>
        <dbReference type="Proteomes" id="UP001218218"/>
    </source>
</evidence>
<comment type="caution">
    <text evidence="1">The sequence shown here is derived from an EMBL/GenBank/DDBJ whole genome shotgun (WGS) entry which is preliminary data.</text>
</comment>
<name>A0AAD7A8I0_9AGAR</name>
<gene>
    <name evidence="1" type="ORF">DFH08DRAFT_806094</name>
</gene>
<dbReference type="AlphaFoldDB" id="A0AAD7A8I0"/>
<accession>A0AAD7A8I0</accession>
<reference evidence="1" key="1">
    <citation type="submission" date="2023-03" db="EMBL/GenBank/DDBJ databases">
        <title>Massive genome expansion in bonnet fungi (Mycena s.s.) driven by repeated elements and novel gene families across ecological guilds.</title>
        <authorList>
            <consortium name="Lawrence Berkeley National Laboratory"/>
            <person name="Harder C.B."/>
            <person name="Miyauchi S."/>
            <person name="Viragh M."/>
            <person name="Kuo A."/>
            <person name="Thoen E."/>
            <person name="Andreopoulos B."/>
            <person name="Lu D."/>
            <person name="Skrede I."/>
            <person name="Drula E."/>
            <person name="Henrissat B."/>
            <person name="Morin E."/>
            <person name="Kohler A."/>
            <person name="Barry K."/>
            <person name="LaButti K."/>
            <person name="Morin E."/>
            <person name="Salamov A."/>
            <person name="Lipzen A."/>
            <person name="Mereny Z."/>
            <person name="Hegedus B."/>
            <person name="Baldrian P."/>
            <person name="Stursova M."/>
            <person name="Weitz H."/>
            <person name="Taylor A."/>
            <person name="Grigoriev I.V."/>
            <person name="Nagy L.G."/>
            <person name="Martin F."/>
            <person name="Kauserud H."/>
        </authorList>
    </citation>
    <scope>NUCLEOTIDE SEQUENCE</scope>
    <source>
        <strain evidence="1">CBHHK002</strain>
    </source>
</reference>
<keyword evidence="2" id="KW-1185">Reference proteome</keyword>
<organism evidence="1 2">
    <name type="scientific">Mycena albidolilacea</name>
    <dbReference type="NCBI Taxonomy" id="1033008"/>
    <lineage>
        <taxon>Eukaryota</taxon>
        <taxon>Fungi</taxon>
        <taxon>Dikarya</taxon>
        <taxon>Basidiomycota</taxon>
        <taxon>Agaricomycotina</taxon>
        <taxon>Agaricomycetes</taxon>
        <taxon>Agaricomycetidae</taxon>
        <taxon>Agaricales</taxon>
        <taxon>Marasmiineae</taxon>
        <taxon>Mycenaceae</taxon>
        <taxon>Mycena</taxon>
    </lineage>
</organism>
<dbReference type="Proteomes" id="UP001218218">
    <property type="component" value="Unassembled WGS sequence"/>
</dbReference>
<dbReference type="EMBL" id="JARIHO010000013">
    <property type="protein sequence ID" value="KAJ7351371.1"/>
    <property type="molecule type" value="Genomic_DNA"/>
</dbReference>
<evidence type="ECO:0000313" key="1">
    <source>
        <dbReference type="EMBL" id="KAJ7351371.1"/>
    </source>
</evidence>
<protein>
    <submittedName>
        <fullName evidence="1">Uncharacterized protein</fullName>
    </submittedName>
</protein>
<proteinExistence type="predicted"/>